<dbReference type="InterPro" id="IPR038332">
    <property type="entry name" value="PPE_sf"/>
</dbReference>
<comment type="caution">
    <text evidence="3">The sequence shown here is derived from an EMBL/GenBank/DDBJ whole genome shotgun (WGS) entry which is preliminary data.</text>
</comment>
<name>A0A229SI10_9PSEU</name>
<reference evidence="3 4" key="1">
    <citation type="submission" date="2017-07" db="EMBL/GenBank/DDBJ databases">
        <title>Amycolatopsis thailandensis Genome sequencing and assembly.</title>
        <authorList>
            <person name="Kaur N."/>
            <person name="Mayilraj S."/>
        </authorList>
    </citation>
    <scope>NUCLEOTIDE SEQUENCE [LARGE SCALE GENOMIC DNA]</scope>
    <source>
        <strain evidence="3 4">JCM 16380</strain>
    </source>
</reference>
<dbReference type="InterPro" id="IPR057746">
    <property type="entry name" value="CpnT-like_N"/>
</dbReference>
<feature type="compositionally biased region" description="Gly residues" evidence="1">
    <location>
        <begin position="264"/>
        <end position="280"/>
    </location>
</feature>
<feature type="region of interest" description="Disordered" evidence="1">
    <location>
        <begin position="343"/>
        <end position="458"/>
    </location>
</feature>
<evidence type="ECO:0000313" key="4">
    <source>
        <dbReference type="Proteomes" id="UP000215223"/>
    </source>
</evidence>
<dbReference type="SUPFAM" id="SSF140453">
    <property type="entry name" value="EsxAB dimer-like"/>
    <property type="match status" value="1"/>
</dbReference>
<dbReference type="OrthoDB" id="5069709at2"/>
<dbReference type="Pfam" id="PF25547">
    <property type="entry name" value="WXG100_2"/>
    <property type="match status" value="1"/>
</dbReference>
<feature type="domain" description="Outer membrane channel protein CpnT-like N-terminal" evidence="2">
    <location>
        <begin position="86"/>
        <end position="205"/>
    </location>
</feature>
<gene>
    <name evidence="3" type="ORF">CFP71_02490</name>
</gene>
<dbReference type="EMBL" id="NMQT01000011">
    <property type="protein sequence ID" value="OXM58434.1"/>
    <property type="molecule type" value="Genomic_DNA"/>
</dbReference>
<feature type="region of interest" description="Disordered" evidence="1">
    <location>
        <begin position="250"/>
        <end position="300"/>
    </location>
</feature>
<dbReference type="Gene3D" id="1.20.1260.20">
    <property type="entry name" value="PPE superfamily"/>
    <property type="match status" value="1"/>
</dbReference>
<feature type="compositionally biased region" description="Basic and acidic residues" evidence="1">
    <location>
        <begin position="401"/>
        <end position="430"/>
    </location>
</feature>
<keyword evidence="4" id="KW-1185">Reference proteome</keyword>
<dbReference type="Proteomes" id="UP000215223">
    <property type="component" value="Unassembled WGS sequence"/>
</dbReference>
<protein>
    <recommendedName>
        <fullName evidence="2">Outer membrane channel protein CpnT-like N-terminal domain-containing protein</fullName>
    </recommendedName>
</protein>
<sequence length="473" mass="49800">MTNPLVATPKDSTTAVSGVPLLESATELKASIESGDWASVAVGAFGTAMDAVSAAMDPFGTILAAGVGWLMEHVGPLKEALDALAGDPDEITAHAETWQNVADELASIGTDLDAMVVAETANWTGTAGDAYRTRGADVAALIGACQQAAGGASSGTRIGGEVVTAVRTLVRDTIAELIARLISWALQVLATLGLGMTWVLPQVTAAIAKTATKIASVVTKLVKAMSALAPLMKKAKNIFAQAEKALRKIDAGKTGPAGKPRGPKPGGGEYSGTRGGGGGGKGKKPQPQPDKPPELSPQLGKFDDLTQAQKDAAQKMKRWILDHKDSGQFGAWHDKVDDNKLNSLGLGNKPTPGAGSTWGGRIYGNHGQAGGKIGNEGRLPHNGKMSDSNKPADQPLGPDGKPTKPYDGKYYEFDVHPTPRYDNKPIRDADEYTDFNGKPLPDNQRPKPDRIVKDDNDKFYYAPGHYDKFYEVP</sequence>
<dbReference type="InterPro" id="IPR036689">
    <property type="entry name" value="ESAT-6-like_sf"/>
</dbReference>
<evidence type="ECO:0000259" key="2">
    <source>
        <dbReference type="Pfam" id="PF25547"/>
    </source>
</evidence>
<evidence type="ECO:0000313" key="3">
    <source>
        <dbReference type="EMBL" id="OXM58434.1"/>
    </source>
</evidence>
<feature type="compositionally biased region" description="Basic and acidic residues" evidence="1">
    <location>
        <begin position="444"/>
        <end position="458"/>
    </location>
</feature>
<organism evidence="3 4">
    <name type="scientific">Amycolatopsis thailandensis</name>
    <dbReference type="NCBI Taxonomy" id="589330"/>
    <lineage>
        <taxon>Bacteria</taxon>
        <taxon>Bacillati</taxon>
        <taxon>Actinomycetota</taxon>
        <taxon>Actinomycetes</taxon>
        <taxon>Pseudonocardiales</taxon>
        <taxon>Pseudonocardiaceae</taxon>
        <taxon>Amycolatopsis</taxon>
    </lineage>
</organism>
<proteinExistence type="predicted"/>
<dbReference type="RefSeq" id="WP_093932195.1">
    <property type="nucleotide sequence ID" value="NZ_JBHXJK010000235.1"/>
</dbReference>
<dbReference type="AlphaFoldDB" id="A0A229SI10"/>
<evidence type="ECO:0000256" key="1">
    <source>
        <dbReference type="SAM" id="MobiDB-lite"/>
    </source>
</evidence>
<feature type="compositionally biased region" description="Gly residues" evidence="1">
    <location>
        <begin position="356"/>
        <end position="374"/>
    </location>
</feature>
<accession>A0A229SI10</accession>